<dbReference type="EMBL" id="CDMZ01003465">
    <property type="protein sequence ID" value="CEM46476.1"/>
    <property type="molecule type" value="Genomic_DNA"/>
</dbReference>
<name>A0A0G4HQ26_9ALVE</name>
<protein>
    <submittedName>
        <fullName evidence="1">Uncharacterized protein</fullName>
    </submittedName>
</protein>
<proteinExistence type="predicted"/>
<gene>
    <name evidence="1" type="ORF">Cvel_30149</name>
</gene>
<sequence>MIDPACANHGRILPSIDMQVCIRGAAGPFDRKLPFHVWQVIAFNAPDRAAPGPFTKEDEFLMANFGSNAMTVIEKYSKNKCFQWFISQKDMLIDSDCTEWGKVKGVDGRTDTEGDAVASRSLEAGGGEGDGGESKFGSLGWILSGQKERVETTTTRMTGV</sequence>
<dbReference type="VEuPathDB" id="CryptoDB:Cvel_30149"/>
<accession>A0A0G4HQ26</accession>
<dbReference type="AlphaFoldDB" id="A0A0G4HQ26"/>
<reference evidence="1" key="1">
    <citation type="submission" date="2014-11" db="EMBL/GenBank/DDBJ databases">
        <authorList>
            <person name="Otto D Thomas"/>
            <person name="Naeem Raeece"/>
        </authorList>
    </citation>
    <scope>NUCLEOTIDE SEQUENCE</scope>
</reference>
<evidence type="ECO:0000313" key="1">
    <source>
        <dbReference type="EMBL" id="CEM46476.1"/>
    </source>
</evidence>
<organism evidence="1">
    <name type="scientific">Chromera velia CCMP2878</name>
    <dbReference type="NCBI Taxonomy" id="1169474"/>
    <lineage>
        <taxon>Eukaryota</taxon>
        <taxon>Sar</taxon>
        <taxon>Alveolata</taxon>
        <taxon>Colpodellida</taxon>
        <taxon>Chromeraceae</taxon>
        <taxon>Chromera</taxon>
    </lineage>
</organism>